<dbReference type="Pfam" id="PF00512">
    <property type="entry name" value="HisKA"/>
    <property type="match status" value="1"/>
</dbReference>
<dbReference type="InterPro" id="IPR005467">
    <property type="entry name" value="His_kinase_dom"/>
</dbReference>
<dbReference type="KEGG" id="csq:CSCA_1796"/>
<dbReference type="AlphaFoldDB" id="A0A0E3GQP3"/>
<dbReference type="EC" id="2.7.13.3" evidence="3"/>
<evidence type="ECO:0000256" key="1">
    <source>
        <dbReference type="ARBA" id="ARBA00000085"/>
    </source>
</evidence>
<keyword evidence="10" id="KW-1185">Reference proteome</keyword>
<dbReference type="STRING" id="1548.CSCA_1796"/>
<evidence type="ECO:0000256" key="4">
    <source>
        <dbReference type="ARBA" id="ARBA00022553"/>
    </source>
</evidence>
<evidence type="ECO:0000256" key="5">
    <source>
        <dbReference type="ARBA" id="ARBA00022679"/>
    </source>
</evidence>
<proteinExistence type="predicted"/>
<dbReference type="SUPFAM" id="SSF47384">
    <property type="entry name" value="Homodimeric domain of signal transducing histidine kinase"/>
    <property type="match status" value="1"/>
</dbReference>
<dbReference type="HOGENOM" id="CLU_000445_89_3_9"/>
<dbReference type="EMBL" id="CP009933">
    <property type="protein sequence ID" value="AKA68921.1"/>
    <property type="molecule type" value="Genomic_DNA"/>
</dbReference>
<evidence type="ECO:0000313" key="10">
    <source>
        <dbReference type="Proteomes" id="UP000033115"/>
    </source>
</evidence>
<dbReference type="InterPro" id="IPR036097">
    <property type="entry name" value="HisK_dim/P_sf"/>
</dbReference>
<evidence type="ECO:0000256" key="6">
    <source>
        <dbReference type="ARBA" id="ARBA00022777"/>
    </source>
</evidence>
<evidence type="ECO:0000256" key="2">
    <source>
        <dbReference type="ARBA" id="ARBA00004370"/>
    </source>
</evidence>
<evidence type="ECO:0000256" key="3">
    <source>
        <dbReference type="ARBA" id="ARBA00012438"/>
    </source>
</evidence>
<keyword evidence="7" id="KW-0902">Two-component regulatory system</keyword>
<dbReference type="SUPFAM" id="SSF55874">
    <property type="entry name" value="ATPase domain of HSP90 chaperone/DNA topoisomerase II/histidine kinase"/>
    <property type="match status" value="1"/>
</dbReference>
<keyword evidence="5" id="KW-0808">Transferase</keyword>
<dbReference type="GO" id="GO:0005886">
    <property type="term" value="C:plasma membrane"/>
    <property type="evidence" value="ECO:0007669"/>
    <property type="project" value="TreeGrafter"/>
</dbReference>
<accession>A0A0E3GQP3</accession>
<feature type="domain" description="Histidine kinase" evidence="8">
    <location>
        <begin position="87"/>
        <end position="293"/>
    </location>
</feature>
<dbReference type="PANTHER" id="PTHR45453:SF1">
    <property type="entry name" value="PHOSPHATE REGULON SENSOR PROTEIN PHOR"/>
    <property type="match status" value="1"/>
</dbReference>
<dbReference type="Gene3D" id="1.10.287.130">
    <property type="match status" value="1"/>
</dbReference>
<reference evidence="9 10" key="1">
    <citation type="journal article" date="2015" name="J. Biotechnol.">
        <title>Complete genome sequence of a malodorant-producing acetogen, Clostridium scatologenes ATCC 25775(T).</title>
        <authorList>
            <person name="Zhu Z."/>
            <person name="Guo T."/>
            <person name="Zheng H."/>
            <person name="Song T."/>
            <person name="Ouyang P."/>
            <person name="Xie J."/>
        </authorList>
    </citation>
    <scope>NUCLEOTIDE SEQUENCE [LARGE SCALE GENOMIC DNA]</scope>
    <source>
        <strain evidence="9 10">ATCC 25775</strain>
    </source>
</reference>
<evidence type="ECO:0000259" key="8">
    <source>
        <dbReference type="PROSITE" id="PS50109"/>
    </source>
</evidence>
<dbReference type="PANTHER" id="PTHR45453">
    <property type="entry name" value="PHOSPHATE REGULON SENSOR PROTEIN PHOR"/>
    <property type="match status" value="1"/>
</dbReference>
<dbReference type="SMART" id="SM00387">
    <property type="entry name" value="HATPase_c"/>
    <property type="match status" value="1"/>
</dbReference>
<evidence type="ECO:0000256" key="7">
    <source>
        <dbReference type="ARBA" id="ARBA00023012"/>
    </source>
</evidence>
<organism evidence="9 10">
    <name type="scientific">Clostridium scatologenes</name>
    <dbReference type="NCBI Taxonomy" id="1548"/>
    <lineage>
        <taxon>Bacteria</taxon>
        <taxon>Bacillati</taxon>
        <taxon>Bacillota</taxon>
        <taxon>Clostridia</taxon>
        <taxon>Eubacteriales</taxon>
        <taxon>Clostridiaceae</taxon>
        <taxon>Clostridium</taxon>
    </lineage>
</organism>
<dbReference type="RefSeq" id="WP_029161889.1">
    <property type="nucleotide sequence ID" value="NZ_CP009933.1"/>
</dbReference>
<dbReference type="GO" id="GO:0000155">
    <property type="term" value="F:phosphorelay sensor kinase activity"/>
    <property type="evidence" value="ECO:0007669"/>
    <property type="project" value="InterPro"/>
</dbReference>
<dbReference type="GO" id="GO:0016036">
    <property type="term" value="P:cellular response to phosphate starvation"/>
    <property type="evidence" value="ECO:0007669"/>
    <property type="project" value="TreeGrafter"/>
</dbReference>
<dbReference type="SMART" id="SM00388">
    <property type="entry name" value="HisKA"/>
    <property type="match status" value="1"/>
</dbReference>
<dbReference type="InterPro" id="IPR036890">
    <property type="entry name" value="HATPase_C_sf"/>
</dbReference>
<evidence type="ECO:0000313" key="9">
    <source>
        <dbReference type="EMBL" id="AKA68921.1"/>
    </source>
</evidence>
<gene>
    <name evidence="9" type="ORF">CSCA_1796</name>
</gene>
<dbReference type="Gene3D" id="3.30.565.10">
    <property type="entry name" value="Histidine kinase-like ATPase, C-terminal domain"/>
    <property type="match status" value="1"/>
</dbReference>
<dbReference type="GO" id="GO:0004721">
    <property type="term" value="F:phosphoprotein phosphatase activity"/>
    <property type="evidence" value="ECO:0007669"/>
    <property type="project" value="TreeGrafter"/>
</dbReference>
<keyword evidence="4" id="KW-0597">Phosphoprotein</keyword>
<dbReference type="InterPro" id="IPR050351">
    <property type="entry name" value="BphY/WalK/GraS-like"/>
</dbReference>
<dbReference type="InterPro" id="IPR003661">
    <property type="entry name" value="HisK_dim/P_dom"/>
</dbReference>
<dbReference type="PROSITE" id="PS50109">
    <property type="entry name" value="HIS_KIN"/>
    <property type="match status" value="1"/>
</dbReference>
<comment type="catalytic activity">
    <reaction evidence="1">
        <text>ATP + protein L-histidine = ADP + protein N-phospho-L-histidine.</text>
        <dbReference type="EC" id="2.7.13.3"/>
    </reaction>
</comment>
<dbReference type="InterPro" id="IPR003594">
    <property type="entry name" value="HATPase_dom"/>
</dbReference>
<name>A0A0E3GQP3_CLOSL</name>
<dbReference type="Pfam" id="PF02518">
    <property type="entry name" value="HATPase_c"/>
    <property type="match status" value="1"/>
</dbReference>
<dbReference type="Proteomes" id="UP000033115">
    <property type="component" value="Chromosome"/>
</dbReference>
<sequence length="293" mass="33394">MATILILSLSVILLISYVFHLKVQIRSIGKQLENILEGKTEKKIDISLLDRDIEYLAGNINRNINFQKQLRIEVLRDEQKLKDSIANISHDLRTPLTSIMGYLQLLEKSELSEKQREKINILKKKSETLQNLVTSFFEITVIENNNIHINLEKVNLNNFLSDALLQNIVSFKEAGIEPIFDLPNTTIFIEADKMVLQRIVQNLISNILKYGSSYVKISLTGKENVELSFANKVKDPEKIDVNLLFEKFYIADRSRSSGSTGLGLSIVKLLAEKINAKAYAEIEEDILTLKIVF</sequence>
<protein>
    <recommendedName>
        <fullName evidence="3">histidine kinase</fullName>
        <ecNumber evidence="3">2.7.13.3</ecNumber>
    </recommendedName>
</protein>
<keyword evidence="6 9" id="KW-0418">Kinase</keyword>
<comment type="subcellular location">
    <subcellularLocation>
        <location evidence="2">Membrane</location>
    </subcellularLocation>
</comment>
<dbReference type="CDD" id="cd00082">
    <property type="entry name" value="HisKA"/>
    <property type="match status" value="1"/>
</dbReference>